<keyword evidence="2" id="KW-1185">Reference proteome</keyword>
<dbReference type="RefSeq" id="XP_027620299.1">
    <property type="nucleotide sequence ID" value="XM_027764498.1"/>
</dbReference>
<organism evidence="1 2">
    <name type="scientific">Sparassis crispa</name>
    <dbReference type="NCBI Taxonomy" id="139825"/>
    <lineage>
        <taxon>Eukaryota</taxon>
        <taxon>Fungi</taxon>
        <taxon>Dikarya</taxon>
        <taxon>Basidiomycota</taxon>
        <taxon>Agaricomycotina</taxon>
        <taxon>Agaricomycetes</taxon>
        <taxon>Polyporales</taxon>
        <taxon>Sparassidaceae</taxon>
        <taxon>Sparassis</taxon>
    </lineage>
</organism>
<dbReference type="GeneID" id="38786303"/>
<evidence type="ECO:0000313" key="1">
    <source>
        <dbReference type="EMBL" id="GBE89386.1"/>
    </source>
</evidence>
<dbReference type="EMBL" id="BFAD01000016">
    <property type="protein sequence ID" value="GBE89386.1"/>
    <property type="molecule type" value="Genomic_DNA"/>
</dbReference>
<dbReference type="Proteomes" id="UP000287166">
    <property type="component" value="Unassembled WGS sequence"/>
</dbReference>
<evidence type="ECO:0000313" key="2">
    <source>
        <dbReference type="Proteomes" id="UP000287166"/>
    </source>
</evidence>
<name>A0A401H4L5_9APHY</name>
<dbReference type="AlphaFoldDB" id="A0A401H4L5"/>
<gene>
    <name evidence="1" type="ORF">SCP_1600470</name>
</gene>
<reference evidence="1 2" key="1">
    <citation type="journal article" date="2018" name="Sci. Rep.">
        <title>Genome sequence of the cauliflower mushroom Sparassis crispa (Hanabiratake) and its association with beneficial usage.</title>
        <authorList>
            <person name="Kiyama R."/>
            <person name="Furutani Y."/>
            <person name="Kawaguchi K."/>
            <person name="Nakanishi T."/>
        </authorList>
    </citation>
    <scope>NUCLEOTIDE SEQUENCE [LARGE SCALE GENOMIC DNA]</scope>
</reference>
<proteinExistence type="predicted"/>
<protein>
    <submittedName>
        <fullName evidence="1">Uncharacterized protein</fullName>
    </submittedName>
</protein>
<comment type="caution">
    <text evidence="1">The sequence shown here is derived from an EMBL/GenBank/DDBJ whole genome shotgun (WGS) entry which is preliminary data.</text>
</comment>
<accession>A0A401H4L5</accession>
<sequence>MFYHASEDLVYWKTLDRLVLPSLRETHPLGPVRRVDVLSCFDYLEGPDTKDPVTLLTQLSPVVFCCRVWRSSLSFYPVLAKTLHSLRYLDLTIKTEGKQYWDNVDGPSEEKLLEHVRAHVDRVCSCRFALTGMRIRVDAWDCERVTADVLLRMALHAARILISLNYIGVGGISTNWATWYRVWSHDGEQPVLEALPARDAVKVERELLDTQRS</sequence>
<dbReference type="InParanoid" id="A0A401H4L5"/>